<keyword evidence="4" id="KW-0812">Transmembrane</keyword>
<dbReference type="PANTHER" id="PTHR35089:SF1">
    <property type="entry name" value="CHAPERONE PROTEIN SKP"/>
    <property type="match status" value="1"/>
</dbReference>
<feature type="coiled-coil region" evidence="3">
    <location>
        <begin position="103"/>
        <end position="168"/>
    </location>
</feature>
<evidence type="ECO:0000256" key="2">
    <source>
        <dbReference type="ARBA" id="ARBA00022729"/>
    </source>
</evidence>
<keyword evidence="6" id="KW-1185">Reference proteome</keyword>
<evidence type="ECO:0000256" key="3">
    <source>
        <dbReference type="SAM" id="Coils"/>
    </source>
</evidence>
<dbReference type="PANTHER" id="PTHR35089">
    <property type="entry name" value="CHAPERONE PROTEIN SKP"/>
    <property type="match status" value="1"/>
</dbReference>
<keyword evidence="2" id="KW-0732">Signal</keyword>
<name>A0ABR7MFC9_9BACT</name>
<keyword evidence="4" id="KW-0472">Membrane</keyword>
<dbReference type="InterPro" id="IPR024930">
    <property type="entry name" value="Skp_dom_sf"/>
</dbReference>
<dbReference type="InterPro" id="IPR005632">
    <property type="entry name" value="Chaperone_Skp"/>
</dbReference>
<protein>
    <submittedName>
        <fullName evidence="5">OmpH family outer membrane protein</fullName>
    </submittedName>
</protein>
<dbReference type="SUPFAM" id="SSF111384">
    <property type="entry name" value="OmpH-like"/>
    <property type="match status" value="1"/>
</dbReference>
<keyword evidence="4" id="KW-1133">Transmembrane helix</keyword>
<feature type="transmembrane region" description="Helical" evidence="4">
    <location>
        <begin position="7"/>
        <end position="25"/>
    </location>
</feature>
<keyword evidence="3" id="KW-0175">Coiled coil</keyword>
<dbReference type="Gene3D" id="3.30.910.20">
    <property type="entry name" value="Skp domain"/>
    <property type="match status" value="1"/>
</dbReference>
<comment type="caution">
    <text evidence="5">The sequence shown here is derived from an EMBL/GenBank/DDBJ whole genome shotgun (WGS) entry which is preliminary data.</text>
</comment>
<reference evidence="5 6" key="1">
    <citation type="submission" date="2020-08" db="EMBL/GenBank/DDBJ databases">
        <title>Hymenobacter sp.</title>
        <authorList>
            <person name="Kim M.K."/>
        </authorList>
    </citation>
    <scope>NUCLEOTIDE SEQUENCE [LARGE SCALE GENOMIC DNA]</scope>
    <source>
        <strain evidence="5 6">BT507</strain>
    </source>
</reference>
<comment type="similarity">
    <text evidence="1">Belongs to the Skp family.</text>
</comment>
<evidence type="ECO:0000313" key="5">
    <source>
        <dbReference type="EMBL" id="MBC6609785.1"/>
    </source>
</evidence>
<proteinExistence type="inferred from homology"/>
<dbReference type="RefSeq" id="WP_187318099.1">
    <property type="nucleotide sequence ID" value="NZ_JACSCY010000002.1"/>
</dbReference>
<dbReference type="Pfam" id="PF03938">
    <property type="entry name" value="OmpH"/>
    <property type="match status" value="1"/>
</dbReference>
<evidence type="ECO:0000256" key="1">
    <source>
        <dbReference type="ARBA" id="ARBA00009091"/>
    </source>
</evidence>
<sequence length="215" mass="23539">MNKSSQLIVNVVLALAVAVLFYLHYSSRPTAAPAAATPKVAIAADSTAEVAVDEVATVASADTNKVAYVESNKLLEGYKGMQVARKSFEAKAKGWQAQNDALVRNFQAAVQKYQQTAQSLTNEQRAATEQSLQQQEAQAGQKQQQLQQQAAQEEAKMTKTVLDRVEKQIEKYGKEHGYRMILISSPGGAIAYARKELDITAPVLKYLNDEYSAKK</sequence>
<dbReference type="Proteomes" id="UP000622017">
    <property type="component" value="Unassembled WGS sequence"/>
</dbReference>
<dbReference type="SMART" id="SM00935">
    <property type="entry name" value="OmpH"/>
    <property type="match status" value="1"/>
</dbReference>
<accession>A0ABR7MFC9</accession>
<evidence type="ECO:0000313" key="6">
    <source>
        <dbReference type="Proteomes" id="UP000622017"/>
    </source>
</evidence>
<dbReference type="EMBL" id="JACSCY010000002">
    <property type="protein sequence ID" value="MBC6609785.1"/>
    <property type="molecule type" value="Genomic_DNA"/>
</dbReference>
<organism evidence="5 6">
    <name type="scientific">Hymenobacter citatus</name>
    <dbReference type="NCBI Taxonomy" id="2763506"/>
    <lineage>
        <taxon>Bacteria</taxon>
        <taxon>Pseudomonadati</taxon>
        <taxon>Bacteroidota</taxon>
        <taxon>Cytophagia</taxon>
        <taxon>Cytophagales</taxon>
        <taxon>Hymenobacteraceae</taxon>
        <taxon>Hymenobacter</taxon>
    </lineage>
</organism>
<gene>
    <name evidence="5" type="ORF">H8B15_02550</name>
</gene>
<evidence type="ECO:0000256" key="4">
    <source>
        <dbReference type="SAM" id="Phobius"/>
    </source>
</evidence>